<gene>
    <name evidence="1" type="ORF">ANDGO_08765</name>
</gene>
<dbReference type="OrthoDB" id="6108017at2759"/>
<protein>
    <submittedName>
        <fullName evidence="1">Putative mitochondrial protein</fullName>
    </submittedName>
</protein>
<evidence type="ECO:0000313" key="2">
    <source>
        <dbReference type="Proteomes" id="UP000799049"/>
    </source>
</evidence>
<dbReference type="InterPro" id="IPR000048">
    <property type="entry name" value="IQ_motif_EF-hand-BS"/>
</dbReference>
<dbReference type="Proteomes" id="UP000799049">
    <property type="component" value="Unassembled WGS sequence"/>
</dbReference>
<comment type="caution">
    <text evidence="1">The sequence shown here is derived from an EMBL/GenBank/DDBJ whole genome shotgun (WGS) entry which is preliminary data.</text>
</comment>
<dbReference type="SUPFAM" id="SSF52540">
    <property type="entry name" value="P-loop containing nucleoside triphosphate hydrolases"/>
    <property type="match status" value="1"/>
</dbReference>
<dbReference type="Pfam" id="PF00612">
    <property type="entry name" value="IQ"/>
    <property type="match status" value="1"/>
</dbReference>
<evidence type="ECO:0000313" key="1">
    <source>
        <dbReference type="EMBL" id="KAF0853023.1"/>
    </source>
</evidence>
<dbReference type="InterPro" id="IPR027417">
    <property type="entry name" value="P-loop_NTPase"/>
</dbReference>
<proteinExistence type="predicted"/>
<dbReference type="Gene3D" id="1.20.5.190">
    <property type="match status" value="1"/>
</dbReference>
<organism evidence="1 2">
    <name type="scientific">Andalucia godoyi</name>
    <name type="common">Flagellate</name>
    <dbReference type="NCBI Taxonomy" id="505711"/>
    <lineage>
        <taxon>Eukaryota</taxon>
        <taxon>Discoba</taxon>
        <taxon>Jakobida</taxon>
        <taxon>Andalucina</taxon>
        <taxon>Andaluciidae</taxon>
        <taxon>Andalucia</taxon>
    </lineage>
</organism>
<reference evidence="1" key="1">
    <citation type="submission" date="2019-09" db="EMBL/GenBank/DDBJ databases">
        <title>The Mitochondrial Proteome of the Jakobid, Andalucia godoyi, a Protist With the Most Gene-Rich and Bacteria-Like Mitochondrial Genome.</title>
        <authorList>
            <person name="Gray M.W."/>
            <person name="Burger G."/>
            <person name="Derelle R."/>
            <person name="Klimes V."/>
            <person name="Leger M."/>
            <person name="Sarrasin M."/>
            <person name="Vlcek C."/>
            <person name="Roger A.J."/>
            <person name="Elias M."/>
            <person name="Lang B.F."/>
        </authorList>
    </citation>
    <scope>NUCLEOTIDE SEQUENCE</scope>
    <source>
        <strain evidence="1">And28</strain>
    </source>
</reference>
<sequence>MLRFSQDFPALSKAFKSFAKRKPLQSVVSRERGPHSSPLDLEFPILSKNVRVIQRFYRTHVKRFVFNRRMESIVTIQSFWRRMLARKVYLLLLKEAEIEKHASEYHKRRVLQSCILKLESFSKWKRNMRVMMKEWHIRCGSKCHYHLGGSFDARHIASEEGKHRMSGLYREWRLLSVSFVKLLFHSARYNGSSLQFPDHCDDSVDFLDDDADDAKAGYDHGHNSTNDER</sequence>
<dbReference type="PROSITE" id="PS50096">
    <property type="entry name" value="IQ"/>
    <property type="match status" value="1"/>
</dbReference>
<keyword evidence="2" id="KW-1185">Reference proteome</keyword>
<accession>A0A8K0AIJ9</accession>
<dbReference type="AlphaFoldDB" id="A0A8K0AIJ9"/>
<dbReference type="EMBL" id="VRVR01000005">
    <property type="protein sequence ID" value="KAF0853023.1"/>
    <property type="molecule type" value="Genomic_DNA"/>
</dbReference>
<name>A0A8K0AIJ9_ANDGO</name>